<dbReference type="CDD" id="cd22301">
    <property type="entry name" value="cc_LAMB4_C"/>
    <property type="match status" value="1"/>
</dbReference>
<organism evidence="18 19">
    <name type="scientific">Danio rerio</name>
    <name type="common">Zebrafish</name>
    <name type="synonym">Brachydanio rerio</name>
    <dbReference type="NCBI Taxonomy" id="7955"/>
    <lineage>
        <taxon>Eukaryota</taxon>
        <taxon>Metazoa</taxon>
        <taxon>Chordata</taxon>
        <taxon>Craniata</taxon>
        <taxon>Vertebrata</taxon>
        <taxon>Euteleostomi</taxon>
        <taxon>Actinopterygii</taxon>
        <taxon>Neopterygii</taxon>
        <taxon>Teleostei</taxon>
        <taxon>Ostariophysi</taxon>
        <taxon>Cypriniformes</taxon>
        <taxon>Danionidae</taxon>
        <taxon>Danioninae</taxon>
        <taxon>Danio</taxon>
    </lineage>
</organism>
<dbReference type="CTD" id="22798"/>
<feature type="disulfide bond" evidence="12">
    <location>
        <begin position="903"/>
        <end position="920"/>
    </location>
</feature>
<dbReference type="FunFam" id="2.10.25.10:FF:000011">
    <property type="entry name" value="Cadherin EGF LAG seven-pass G-type receptor"/>
    <property type="match status" value="1"/>
</dbReference>
<dbReference type="FunFam" id="2.170.300.10:FF:000001">
    <property type="entry name" value="Laminin subunit beta-1"/>
    <property type="match status" value="1"/>
</dbReference>
<feature type="disulfide bond" evidence="12">
    <location>
        <begin position="484"/>
        <end position="498"/>
    </location>
</feature>
<dbReference type="InterPro" id="IPR056860">
    <property type="entry name" value="LAMB4_dom"/>
</dbReference>
<feature type="disulfide bond" evidence="12">
    <location>
        <begin position="874"/>
        <end position="883"/>
    </location>
</feature>
<keyword evidence="10" id="KW-0325">Glycoprotein</keyword>
<dbReference type="Gene3D" id="2.170.300.10">
    <property type="entry name" value="Tie2 ligand-binding domain superfamily"/>
    <property type="match status" value="1"/>
</dbReference>
<feature type="domain" description="Laminin IV type B" evidence="16">
    <location>
        <begin position="540"/>
        <end position="847"/>
    </location>
</feature>
<dbReference type="FunFam" id="2.10.25.10:FF:000084">
    <property type="entry name" value="Laminin subunit alpha 3"/>
    <property type="match status" value="1"/>
</dbReference>
<dbReference type="InterPro" id="IPR002049">
    <property type="entry name" value="LE_dom"/>
</dbReference>
<feature type="domain" description="Laminin EGF-like" evidence="15">
    <location>
        <begin position="397"/>
        <end position="448"/>
    </location>
</feature>
<feature type="disulfide bond" evidence="12">
    <location>
        <begin position="299"/>
        <end position="308"/>
    </location>
</feature>
<keyword evidence="3" id="KW-0272">Extracellular matrix</keyword>
<keyword evidence="11 12" id="KW-0424">Laminin EGF-like domain</keyword>
<proteinExistence type="evidence at protein level"/>
<evidence type="ECO:0000256" key="13">
    <source>
        <dbReference type="SAM" id="Coils"/>
    </source>
</evidence>
<dbReference type="PROSITE" id="PS51116">
    <property type="entry name" value="LAMININ_IVB"/>
    <property type="match status" value="1"/>
</dbReference>
<feature type="coiled-coil region" evidence="13">
    <location>
        <begin position="1643"/>
        <end position="1814"/>
    </location>
</feature>
<dbReference type="ZFIN" id="ZDB-GENE-021226-2">
    <property type="gene designation" value="lamb4"/>
</dbReference>
<dbReference type="InterPro" id="IPR013015">
    <property type="entry name" value="Laminin_IV_B"/>
</dbReference>
<dbReference type="Pfam" id="PF00053">
    <property type="entry name" value="EGF_laminin"/>
    <property type="match status" value="11"/>
</dbReference>
<dbReference type="CDD" id="cd00176">
    <property type="entry name" value="SPEC"/>
    <property type="match status" value="1"/>
</dbReference>
<keyword evidence="7" id="KW-0130">Cell adhesion</keyword>
<feature type="disulfide bond" evidence="12">
    <location>
        <begin position="1078"/>
        <end position="1087"/>
    </location>
</feature>
<feature type="domain" description="Laminin EGF-like" evidence="15">
    <location>
        <begin position="449"/>
        <end position="500"/>
    </location>
</feature>
<feature type="signal peptide" evidence="14">
    <location>
        <begin position="1"/>
        <end position="21"/>
    </location>
</feature>
<dbReference type="SUPFAM" id="SSF57196">
    <property type="entry name" value="EGF/Laminin"/>
    <property type="match status" value="13"/>
</dbReference>
<evidence type="ECO:0000256" key="12">
    <source>
        <dbReference type="PROSITE-ProRule" id="PRU00460"/>
    </source>
</evidence>
<keyword evidence="9 12" id="KW-1015">Disulfide bond</keyword>
<feature type="domain" description="Laminin EGF-like" evidence="15">
    <location>
        <begin position="853"/>
        <end position="900"/>
    </location>
</feature>
<dbReference type="PROSITE" id="PS51117">
    <property type="entry name" value="LAMININ_NTER"/>
    <property type="match status" value="1"/>
</dbReference>
<dbReference type="KEGG" id="dre:286831"/>
<evidence type="ECO:0000313" key="19">
    <source>
        <dbReference type="RefSeq" id="XP_068073408.1"/>
    </source>
</evidence>
<feature type="disulfide bond" evidence="12">
    <location>
        <begin position="364"/>
        <end position="373"/>
    </location>
</feature>
<dbReference type="RefSeq" id="NP_775383.2">
    <property type="nucleotide sequence ID" value="NM_173276.2"/>
</dbReference>
<feature type="domain" description="Laminin EGF-like" evidence="15">
    <location>
        <begin position="1106"/>
        <end position="1162"/>
    </location>
</feature>
<dbReference type="FunFam" id="2.10.25.10:FF:000145">
    <property type="entry name" value="Laminin subunit beta 1"/>
    <property type="match status" value="1"/>
</dbReference>
<evidence type="ECO:0000313" key="20">
    <source>
        <dbReference type="ZFIN" id="ZDB-GENE-021226-2"/>
    </source>
</evidence>
<evidence type="ECO:0000256" key="10">
    <source>
        <dbReference type="ARBA" id="ARBA00023180"/>
    </source>
</evidence>
<dbReference type="Pfam" id="PF24973">
    <property type="entry name" value="EGF_LMN_ATRN"/>
    <property type="match status" value="2"/>
</dbReference>
<feature type="disulfide bond" evidence="12">
    <location>
        <begin position="1213"/>
        <end position="1230"/>
    </location>
</feature>
<keyword evidence="21" id="KW-1267">Proteomics identification</keyword>
<feature type="domain" description="Laminin EGF-like" evidence="15">
    <location>
        <begin position="1054"/>
        <end position="1105"/>
    </location>
</feature>
<evidence type="ECO:0000256" key="2">
    <source>
        <dbReference type="ARBA" id="ARBA00022525"/>
    </source>
</evidence>
<name>A0AB32TIW6_DANRE</name>
<keyword evidence="18" id="KW-1185">Reference proteome</keyword>
<feature type="domain" description="Laminin EGF-like" evidence="15">
    <location>
        <begin position="1211"/>
        <end position="1257"/>
    </location>
</feature>
<dbReference type="PROSITE" id="PS01248">
    <property type="entry name" value="EGF_LAM_1"/>
    <property type="match status" value="3"/>
</dbReference>
<evidence type="ECO:0000259" key="15">
    <source>
        <dbReference type="PROSITE" id="PS50027"/>
    </source>
</evidence>
<evidence type="ECO:0000256" key="4">
    <source>
        <dbReference type="ARBA" id="ARBA00022729"/>
    </source>
</evidence>
<evidence type="ECO:0000256" key="14">
    <source>
        <dbReference type="SAM" id="SignalP"/>
    </source>
</evidence>
<keyword evidence="4 14" id="KW-0732">Signal</keyword>
<comment type="caution">
    <text evidence="12">Lacks conserved residue(s) required for the propagation of feature annotation.</text>
</comment>
<dbReference type="GO" id="GO:0021782">
    <property type="term" value="P:glial cell development"/>
    <property type="evidence" value="ECO:0000315"/>
    <property type="project" value="ZFIN"/>
</dbReference>
<dbReference type="InterPro" id="IPR056558">
    <property type="entry name" value="LAMB1-4_helical"/>
</dbReference>
<dbReference type="SMART" id="SM00136">
    <property type="entry name" value="LamNT"/>
    <property type="match status" value="1"/>
</dbReference>
<dbReference type="InterPro" id="IPR050440">
    <property type="entry name" value="Laminin/Netrin_ECM"/>
</dbReference>
<evidence type="ECO:0000256" key="6">
    <source>
        <dbReference type="ARBA" id="ARBA00022869"/>
    </source>
</evidence>
<protein>
    <submittedName>
        <fullName evidence="19">Laminin subunit beta-4 isoform X1</fullName>
    </submittedName>
</protein>
<accession>A0AB32TIW6</accession>
<gene>
    <name evidence="19 20" type="primary">lamb4</name>
    <name evidence="19" type="synonym">fa05e06</name>
    <name evidence="19" type="synonym">wu:fa05e06</name>
</gene>
<feature type="disulfide bond" evidence="12">
    <location>
        <begin position="855"/>
        <end position="872"/>
    </location>
</feature>
<feature type="domain" description="Laminin EGF-like" evidence="15">
    <location>
        <begin position="334"/>
        <end position="396"/>
    </location>
</feature>
<dbReference type="InterPro" id="IPR008211">
    <property type="entry name" value="Laminin_N"/>
</dbReference>
<dbReference type="Pfam" id="PF21199">
    <property type="entry name" value="LAMININ_IV_B"/>
    <property type="match status" value="1"/>
</dbReference>
<dbReference type="SMART" id="SM00180">
    <property type="entry name" value="EGF_Lam"/>
    <property type="match status" value="13"/>
</dbReference>
<dbReference type="SMART" id="SM00181">
    <property type="entry name" value="EGF"/>
    <property type="match status" value="8"/>
</dbReference>
<dbReference type="Pfam" id="PF00055">
    <property type="entry name" value="Laminin_N"/>
    <property type="match status" value="1"/>
</dbReference>
<dbReference type="PROSITE" id="PS50027">
    <property type="entry name" value="EGF_LAM_2"/>
    <property type="match status" value="10"/>
</dbReference>
<dbReference type="Pfam" id="PF24999">
    <property type="entry name" value="LAMB4"/>
    <property type="match status" value="1"/>
</dbReference>
<dbReference type="FunFam" id="2.60.120.260:FF:000010">
    <property type="entry name" value="Laminin subunit beta 1"/>
    <property type="match status" value="1"/>
</dbReference>
<dbReference type="GO" id="GO:0005604">
    <property type="term" value="C:basement membrane"/>
    <property type="evidence" value="ECO:0007669"/>
    <property type="project" value="UniProtKB-SubCell"/>
</dbReference>
<evidence type="ECO:0000256" key="3">
    <source>
        <dbReference type="ARBA" id="ARBA00022530"/>
    </source>
</evidence>
<dbReference type="PANTHER" id="PTHR10574">
    <property type="entry name" value="NETRIN/LAMININ-RELATED"/>
    <property type="match status" value="1"/>
</dbReference>
<dbReference type="FunFam" id="2.10.25.10:FF:000065">
    <property type="entry name" value="Laminin subunit beta 1"/>
    <property type="match status" value="1"/>
</dbReference>
<feature type="coiled-coil region" evidence="13">
    <location>
        <begin position="1295"/>
        <end position="1371"/>
    </location>
</feature>
<feature type="disulfide bond" evidence="12">
    <location>
        <begin position="419"/>
        <end position="428"/>
    </location>
</feature>
<feature type="disulfide bond" evidence="12">
    <location>
        <begin position="1211"/>
        <end position="1223"/>
    </location>
</feature>
<dbReference type="FunFam" id="2.10.25.10:FF:000135">
    <property type="entry name" value="Laminin subunit beta 4"/>
    <property type="match status" value="2"/>
</dbReference>
<evidence type="ECO:0000256" key="5">
    <source>
        <dbReference type="ARBA" id="ARBA00022737"/>
    </source>
</evidence>
<dbReference type="RefSeq" id="XP_068073408.1">
    <property type="nucleotide sequence ID" value="XM_068217307.2"/>
</dbReference>
<feature type="disulfide bond" evidence="12">
    <location>
        <begin position="853"/>
        <end position="865"/>
    </location>
</feature>
<dbReference type="InterPro" id="IPR018159">
    <property type="entry name" value="Spectrin/alpha-actinin"/>
</dbReference>
<feature type="disulfide bond" evidence="12">
    <location>
        <begin position="978"/>
        <end position="992"/>
    </location>
</feature>
<feature type="domain" description="Laminin EGF-like" evidence="15">
    <location>
        <begin position="901"/>
        <end position="946"/>
    </location>
</feature>
<sequence length="1827" mass="203534">MLLRLELSALLLLLIAAPVRLQDECVGNSCYPNLGDLMVGRAAQLAASSTCGLYRPQNYCILGYLENERKCFTCDSRSPYNDHHNPSSHRIENIITTFQPERKMKWWQSENGVHEVSIQLDLEAMFQFSHLILTFKSFRPASMLVERSKDFGRTWKVFRYFAEDCANSFPGISEGPAHSIDDLVCDSRYSGAEPSTEGEVVLKALDPSFDIHDPYDSTIQGLITLTNLRVNFTRLLTLGDTLLTRRKRNPQDKYYYALYEMVVRGSCFCNGHASQCIPVDGARGDTFTEPGMVHGRCVCQHNTAGYNCERCQDFYHDAPWRPGGKADSDVCKRCNCHGHSEKCHFELARYLATGGVSGGVCDDCRNNRIGPQCELCGPFYYQDPQRSVDDPYACIPCDCDLDGSVDRGLCDPVNGQCVCKQNVEGERCDRCKVGFYGFSRDDPSGCQLCRCNFLGTIQVGNPCDPTTGRCICEHFAYGSQCDQCLPGYWGLGNTVYGCIPCDCDIGGALKTECSSVDGQCKCRPNMVGQKCNDPAPGYFLAPLDFYIYEAENAAPLAVISPFIGPPPFVYPTEGIPERPTKLPLCPPAPKPSSVPYREHITVQPSPAPHNPQVTLPMCEHYFRQRGYDFKISNGRLVVVKREKRQTRRRRQGQRTIPFEPGSPLQILLRQRANDQSITWTGLGFVRVQDGAGLRFTVSNIPATLDYYVVVRYEPESTDDWTAIVSILSFGSEDERCPNDQSNKMFTLPASGRTATLDLPVCLSDGNQYHVDITFRKQPSEDPHSSSFILIDSLGLIPKVESVPNFCSQSYLSQFQQYRCIELAVQAGGQTLPEVCEMLIGSMSAFIHNGAVSCNCHHVGAYGSSCSKFGGQCQCKPNVIGRCCDSCAPLTYGLGPNGCSPCDCDRSGSTTELCDQTTGQCSCRDGITGLQCNRCYPGYYGFPLCRRCQCNRLADICDPITGDCLDCREHSAGRNCERCEEGYVGDPVSGQPCEPCLCPDLNGSGRFFAFSCNKDPRSGAPYCECLPGHTGPQCDSCSPGFYGDLRLPGGRCKECCCNNNIDPRDGDACDPVTGECLRCLHNTEGPRCQSCKRGYYGNALAQDCKECSCDRRGTDDSKCPAGSPCFCDQDTGQCPCRPGVQGALCNECDDGYWNMDGDYGCQPCNCNREHALNYICDKITGQCLCQPEYGGRICDECGPNHFGNPDLQCMFCDCNLEGTVHPACDAYTGECLCKPGVTGPFCDECAPGHNNNFPACEPCHACNYLWEKIISDLSLDAERIETMMPCPEDFRSRPELQHLQNLLEKLQNVLNMGAQDELKKLEELLARIRNETEIIDPNIIIIDPTLLLNTDIDNIRLEFNKLLKNLREKAKKGPVTDIKAVNDIFNKIKKFYDEFTDSEKKVEAAKKVQEASRKTREKVTLELAKCQIGEMDKLERKVKALSAANINEEVCGAPGDAECEKAKCGGALCGKCGGPDCTGSLPISLNASKLAEMTEKNITALRSQLKEADAQLRNASEMTSYVKDQAENMMDKINRTKTKYEQEKTDTKALIEKVKIYLQDELVKPEDIEKLANAVLSIQLPKSPDEIKDMIEDIKKILANITEFNDDLEYLEKQAKIAGNMKERAKEILNRTELINVKEIEKALNDTAELHDKIFNDLDEAEQNNDVIREKVNETEPKLKNIEDHLNLTRAKTLLDEIEALKNKTEMNRAQGKEAKDTADAALNSANDTGKDLEELKEQFERLKLNSTNQNVSSEANERLKNITMEAENLAKYVEDKMKEIEDLEEKILLSNERKDEMMKELEALQKEADDLKKFIVDKVQRYNLCSP</sequence>
<feature type="domain" description="Laminin EGF-like" evidence="15">
    <location>
        <begin position="267"/>
        <end position="333"/>
    </location>
</feature>
<evidence type="ECO:0000259" key="16">
    <source>
        <dbReference type="PROSITE" id="PS51116"/>
    </source>
</evidence>
<feature type="disulfide bond" evidence="12">
    <location>
        <begin position="472"/>
        <end position="481"/>
    </location>
</feature>
<reference evidence="19" key="1">
    <citation type="submission" date="2025-08" db="UniProtKB">
        <authorList>
            <consortium name="RefSeq"/>
        </authorList>
    </citation>
    <scope>IDENTIFICATION</scope>
    <source>
        <strain evidence="19">Tuebingen</strain>
        <tissue evidence="19">Fibroblasts and whole tissue</tissue>
    </source>
</reference>
<evidence type="ECO:0000256" key="11">
    <source>
        <dbReference type="ARBA" id="ARBA00023292"/>
    </source>
</evidence>
<feature type="domain" description="Laminin EGF-like" evidence="15">
    <location>
        <begin position="947"/>
        <end position="994"/>
    </location>
</feature>
<dbReference type="PRINTS" id="PR00011">
    <property type="entry name" value="EGFLAMININ"/>
</dbReference>
<keyword evidence="5" id="KW-0677">Repeat</keyword>
<dbReference type="Gene3D" id="2.10.25.10">
    <property type="entry name" value="Laminin"/>
    <property type="match status" value="11"/>
</dbReference>
<dbReference type="CDD" id="cd00055">
    <property type="entry name" value="EGF_Lam"/>
    <property type="match status" value="13"/>
</dbReference>
<evidence type="ECO:0000256" key="1">
    <source>
        <dbReference type="ARBA" id="ARBA00004302"/>
    </source>
</evidence>
<dbReference type="InterPro" id="IPR056863">
    <property type="entry name" value="LMN_ATRN_NET-like_EGF"/>
</dbReference>
<feature type="disulfide bond" evidence="12">
    <location>
        <begin position="1232"/>
        <end position="1241"/>
    </location>
</feature>
<feature type="disulfide bond" evidence="12">
    <location>
        <begin position="966"/>
        <end position="975"/>
    </location>
</feature>
<dbReference type="FunFam" id="2.10.25.10:FF:000130">
    <property type="entry name" value="Laminin subunit beta 1"/>
    <property type="match status" value="1"/>
</dbReference>
<dbReference type="Proteomes" id="UP000000437">
    <property type="component" value="Chromosome 25"/>
</dbReference>
<evidence type="ECO:0007829" key="21">
    <source>
        <dbReference type="PeptideAtlas" id="A0AB32TIW6"/>
    </source>
</evidence>
<comment type="subcellular location">
    <subcellularLocation>
        <location evidence="1">Secreted</location>
        <location evidence="1">Extracellular space</location>
        <location evidence="1">Extracellular matrix</location>
        <location evidence="1">Basement membrane</location>
    </subcellularLocation>
</comment>
<feature type="coiled-coil region" evidence="13">
    <location>
        <begin position="1490"/>
        <end position="1545"/>
    </location>
</feature>
<feature type="disulfide bond" evidence="12">
    <location>
        <begin position="1135"/>
        <end position="1144"/>
    </location>
</feature>
<evidence type="ECO:0000313" key="18">
    <source>
        <dbReference type="Proteomes" id="UP000000437"/>
    </source>
</evidence>
<dbReference type="FunFam" id="2.10.25.10:FF:000138">
    <property type="entry name" value="Laminin subunit beta 1"/>
    <property type="match status" value="1"/>
</dbReference>
<dbReference type="GeneID" id="286831"/>
<dbReference type="PANTHER" id="PTHR10574:SF279">
    <property type="entry name" value="LAMININ SUBUNIT BETA 4"/>
    <property type="match status" value="1"/>
</dbReference>
<dbReference type="AGR" id="ZFIN:ZDB-GENE-021226-2"/>
<evidence type="ECO:0000256" key="8">
    <source>
        <dbReference type="ARBA" id="ARBA00023054"/>
    </source>
</evidence>
<evidence type="ECO:0000256" key="9">
    <source>
        <dbReference type="ARBA" id="ARBA00023157"/>
    </source>
</evidence>
<keyword evidence="2" id="KW-0964">Secreted</keyword>
<feature type="domain" description="Laminin N-terminal" evidence="17">
    <location>
        <begin position="26"/>
        <end position="266"/>
    </location>
</feature>
<keyword evidence="8 13" id="KW-0175">Coiled coil</keyword>
<dbReference type="FunFam" id="2.10.25.10:FF:000209">
    <property type="entry name" value="Laminin subunit alpha 5"/>
    <property type="match status" value="1"/>
</dbReference>
<dbReference type="InterPro" id="IPR000742">
    <property type="entry name" value="EGF"/>
</dbReference>
<evidence type="ECO:0000259" key="17">
    <source>
        <dbReference type="PROSITE" id="PS51117"/>
    </source>
</evidence>
<evidence type="ECO:0000256" key="7">
    <source>
        <dbReference type="ARBA" id="ARBA00022889"/>
    </source>
</evidence>
<feature type="disulfide bond" evidence="12">
    <location>
        <begin position="901"/>
        <end position="913"/>
    </location>
</feature>
<keyword evidence="6" id="KW-0084">Basement membrane</keyword>
<dbReference type="Pfam" id="PF23219">
    <property type="entry name" value="LAMB1"/>
    <property type="match status" value="1"/>
</dbReference>
<dbReference type="GO" id="GO:0060041">
    <property type="term" value="P:retina development in camera-type eye"/>
    <property type="evidence" value="ECO:0000315"/>
    <property type="project" value="ZFIN"/>
</dbReference>
<dbReference type="GO" id="GO:0007155">
    <property type="term" value="P:cell adhesion"/>
    <property type="evidence" value="ECO:0007669"/>
    <property type="project" value="UniProtKB-KW"/>
</dbReference>
<dbReference type="Gene3D" id="2.60.120.260">
    <property type="entry name" value="Galactose-binding domain-like"/>
    <property type="match status" value="1"/>
</dbReference>
<feature type="disulfide bond" evidence="12">
    <location>
        <begin position="922"/>
        <end position="931"/>
    </location>
</feature>
<feature type="chain" id="PRO_5044316043" evidence="14">
    <location>
        <begin position="22"/>
        <end position="1827"/>
    </location>
</feature>